<evidence type="ECO:0000259" key="4">
    <source>
        <dbReference type="Pfam" id="PF01406"/>
    </source>
</evidence>
<dbReference type="InterPro" id="IPR014729">
    <property type="entry name" value="Rossmann-like_a/b/a_fold"/>
</dbReference>
<organism evidence="5 6">
    <name type="scientific">Onchocerca volvulus</name>
    <dbReference type="NCBI Taxonomy" id="6282"/>
    <lineage>
        <taxon>Eukaryota</taxon>
        <taxon>Metazoa</taxon>
        <taxon>Ecdysozoa</taxon>
        <taxon>Nematoda</taxon>
        <taxon>Chromadorea</taxon>
        <taxon>Rhabditida</taxon>
        <taxon>Spirurina</taxon>
        <taxon>Spiruromorpha</taxon>
        <taxon>Filarioidea</taxon>
        <taxon>Onchocercidae</taxon>
        <taxon>Onchocerca</taxon>
    </lineage>
</organism>
<name>A0A8R1TR13_ONCVO</name>
<sequence length="74" mass="8412">MYVCGPVYDAAHIGNAHSAIVYDALFRLLKFYYGKVTYVRNITYIDDKIINATTEKNSSIETAEQEVKVQFSGR</sequence>
<dbReference type="InterPro" id="IPR032678">
    <property type="entry name" value="tRNA-synt_1_cat_dom"/>
</dbReference>
<feature type="domain" description="tRNA synthetases class I catalytic" evidence="4">
    <location>
        <begin position="1"/>
        <end position="68"/>
    </location>
</feature>
<keyword evidence="1" id="KW-0436">Ligase</keyword>
<reference evidence="5" key="2">
    <citation type="submission" date="2022-06" db="UniProtKB">
        <authorList>
            <consortium name="EnsemblMetazoa"/>
        </authorList>
    </citation>
    <scope>IDENTIFICATION</scope>
</reference>
<protein>
    <submittedName>
        <fullName evidence="5">tRNA-synt_1e domain-containing protein</fullName>
    </submittedName>
</protein>
<evidence type="ECO:0000256" key="2">
    <source>
        <dbReference type="ARBA" id="ARBA00022741"/>
    </source>
</evidence>
<dbReference type="Proteomes" id="UP000024404">
    <property type="component" value="Unassembled WGS sequence"/>
</dbReference>
<evidence type="ECO:0000256" key="1">
    <source>
        <dbReference type="ARBA" id="ARBA00022598"/>
    </source>
</evidence>
<evidence type="ECO:0000313" key="6">
    <source>
        <dbReference type="Proteomes" id="UP000024404"/>
    </source>
</evidence>
<dbReference type="Gene3D" id="3.40.50.620">
    <property type="entry name" value="HUPs"/>
    <property type="match status" value="1"/>
</dbReference>
<dbReference type="SUPFAM" id="SSF52374">
    <property type="entry name" value="Nucleotidylyl transferase"/>
    <property type="match status" value="1"/>
</dbReference>
<dbReference type="PANTHER" id="PTHR10890:SF3">
    <property type="entry name" value="CYSTEINE--TRNA LIGASE, CYTOPLASMIC"/>
    <property type="match status" value="1"/>
</dbReference>
<accession>A0A8R1TR13</accession>
<dbReference type="Pfam" id="PF01406">
    <property type="entry name" value="tRNA-synt_1e"/>
    <property type="match status" value="1"/>
</dbReference>
<evidence type="ECO:0000256" key="3">
    <source>
        <dbReference type="ARBA" id="ARBA00022840"/>
    </source>
</evidence>
<keyword evidence="6" id="KW-1185">Reference proteome</keyword>
<dbReference type="InterPro" id="IPR024909">
    <property type="entry name" value="Cys-tRNA/MSH_ligase"/>
</dbReference>
<evidence type="ECO:0000313" key="5">
    <source>
        <dbReference type="EnsemblMetazoa" id="OVOC2679.1"/>
    </source>
</evidence>
<dbReference type="GO" id="GO:0006423">
    <property type="term" value="P:cysteinyl-tRNA aminoacylation"/>
    <property type="evidence" value="ECO:0007669"/>
    <property type="project" value="TreeGrafter"/>
</dbReference>
<dbReference type="GO" id="GO:0005524">
    <property type="term" value="F:ATP binding"/>
    <property type="evidence" value="ECO:0007669"/>
    <property type="project" value="UniProtKB-KW"/>
</dbReference>
<reference evidence="6" key="1">
    <citation type="submission" date="2013-10" db="EMBL/GenBank/DDBJ databases">
        <title>Genome sequencing of Onchocerca volvulus.</title>
        <authorList>
            <person name="Cotton J."/>
            <person name="Tsai J."/>
            <person name="Stanley E."/>
            <person name="Tracey A."/>
            <person name="Holroyd N."/>
            <person name="Lustigman S."/>
            <person name="Berriman M."/>
        </authorList>
    </citation>
    <scope>NUCLEOTIDE SEQUENCE</scope>
</reference>
<dbReference type="EnsemblMetazoa" id="OVOC2679.1">
    <property type="protein sequence ID" value="OVOC2679.1"/>
    <property type="gene ID" value="WBGene00239488"/>
</dbReference>
<dbReference type="PANTHER" id="PTHR10890">
    <property type="entry name" value="CYSTEINYL-TRNA SYNTHETASE"/>
    <property type="match status" value="1"/>
</dbReference>
<dbReference type="AlphaFoldDB" id="A0A8R1TR13"/>
<dbReference type="EMBL" id="CMVM020000075">
    <property type="status" value="NOT_ANNOTATED_CDS"/>
    <property type="molecule type" value="Genomic_DNA"/>
</dbReference>
<dbReference type="GO" id="GO:0005829">
    <property type="term" value="C:cytosol"/>
    <property type="evidence" value="ECO:0007669"/>
    <property type="project" value="TreeGrafter"/>
</dbReference>
<dbReference type="GO" id="GO:0004817">
    <property type="term" value="F:cysteine-tRNA ligase activity"/>
    <property type="evidence" value="ECO:0007669"/>
    <property type="project" value="TreeGrafter"/>
</dbReference>
<proteinExistence type="predicted"/>
<keyword evidence="2" id="KW-0547">Nucleotide-binding</keyword>
<keyword evidence="3" id="KW-0067">ATP-binding</keyword>